<name>A0AAV4ALE8_9GAST</name>
<gene>
    <name evidence="1" type="ORF">PoB_003462800</name>
</gene>
<protein>
    <submittedName>
        <fullName evidence="1">Uncharacterized protein</fullName>
    </submittedName>
</protein>
<dbReference type="AlphaFoldDB" id="A0AAV4ALE8"/>
<dbReference type="EMBL" id="BLXT01003952">
    <property type="protein sequence ID" value="GFO08123.1"/>
    <property type="molecule type" value="Genomic_DNA"/>
</dbReference>
<sequence>MREQPEYSRMSFWCMRNVNFSQGVGSGAQTCDTKVPANPRQVRYNPDLAIVSAVGSIVKSIVFSLMHTALPSRSAYECGDKYNKEGSSFHS</sequence>
<organism evidence="1 2">
    <name type="scientific">Plakobranchus ocellatus</name>
    <dbReference type="NCBI Taxonomy" id="259542"/>
    <lineage>
        <taxon>Eukaryota</taxon>
        <taxon>Metazoa</taxon>
        <taxon>Spiralia</taxon>
        <taxon>Lophotrochozoa</taxon>
        <taxon>Mollusca</taxon>
        <taxon>Gastropoda</taxon>
        <taxon>Heterobranchia</taxon>
        <taxon>Euthyneura</taxon>
        <taxon>Panpulmonata</taxon>
        <taxon>Sacoglossa</taxon>
        <taxon>Placobranchoidea</taxon>
        <taxon>Plakobranchidae</taxon>
        <taxon>Plakobranchus</taxon>
    </lineage>
</organism>
<dbReference type="Proteomes" id="UP000735302">
    <property type="component" value="Unassembled WGS sequence"/>
</dbReference>
<proteinExistence type="predicted"/>
<accession>A0AAV4ALE8</accession>
<comment type="caution">
    <text evidence="1">The sequence shown here is derived from an EMBL/GenBank/DDBJ whole genome shotgun (WGS) entry which is preliminary data.</text>
</comment>
<evidence type="ECO:0000313" key="1">
    <source>
        <dbReference type="EMBL" id="GFO08123.1"/>
    </source>
</evidence>
<keyword evidence="2" id="KW-1185">Reference proteome</keyword>
<evidence type="ECO:0000313" key="2">
    <source>
        <dbReference type="Proteomes" id="UP000735302"/>
    </source>
</evidence>
<reference evidence="1 2" key="1">
    <citation type="journal article" date="2021" name="Elife">
        <title>Chloroplast acquisition without the gene transfer in kleptoplastic sea slugs, Plakobranchus ocellatus.</title>
        <authorList>
            <person name="Maeda T."/>
            <person name="Takahashi S."/>
            <person name="Yoshida T."/>
            <person name="Shimamura S."/>
            <person name="Takaki Y."/>
            <person name="Nagai Y."/>
            <person name="Toyoda A."/>
            <person name="Suzuki Y."/>
            <person name="Arimoto A."/>
            <person name="Ishii H."/>
            <person name="Satoh N."/>
            <person name="Nishiyama T."/>
            <person name="Hasebe M."/>
            <person name="Maruyama T."/>
            <person name="Minagawa J."/>
            <person name="Obokata J."/>
            <person name="Shigenobu S."/>
        </authorList>
    </citation>
    <scope>NUCLEOTIDE SEQUENCE [LARGE SCALE GENOMIC DNA]</scope>
</reference>